<proteinExistence type="predicted"/>
<accession>A0A2K2D0N7</accession>
<gene>
    <name evidence="2" type="ORF">BRADI_3g32745v3</name>
</gene>
<dbReference type="InParanoid" id="A0A2K2D0N7"/>
<dbReference type="AlphaFoldDB" id="A0A2K2D0N7"/>
<keyword evidence="4" id="KW-1185">Reference proteome</keyword>
<dbReference type="Gramene" id="PNT67840">
    <property type="protein sequence ID" value="PNT67840"/>
    <property type="gene ID" value="BRADI_3g32745v3"/>
</dbReference>
<feature type="region of interest" description="Disordered" evidence="1">
    <location>
        <begin position="24"/>
        <end position="45"/>
    </location>
</feature>
<reference evidence="3" key="3">
    <citation type="submission" date="2018-08" db="UniProtKB">
        <authorList>
            <consortium name="EnsemblPlants"/>
        </authorList>
    </citation>
    <scope>IDENTIFICATION</scope>
    <source>
        <strain evidence="3">cv. Bd21</strain>
    </source>
</reference>
<dbReference type="EMBL" id="CM000882">
    <property type="protein sequence ID" value="PNT67840.1"/>
    <property type="molecule type" value="Genomic_DNA"/>
</dbReference>
<evidence type="ECO:0000256" key="1">
    <source>
        <dbReference type="SAM" id="MobiDB-lite"/>
    </source>
</evidence>
<evidence type="ECO:0000313" key="3">
    <source>
        <dbReference type="EnsemblPlants" id="PNT67840"/>
    </source>
</evidence>
<name>A0A2K2D0N7_BRADI</name>
<dbReference type="Proteomes" id="UP000008810">
    <property type="component" value="Chromosome 3"/>
</dbReference>
<evidence type="ECO:0000313" key="2">
    <source>
        <dbReference type="EMBL" id="PNT67840.1"/>
    </source>
</evidence>
<reference evidence="2" key="2">
    <citation type="submission" date="2017-06" db="EMBL/GenBank/DDBJ databases">
        <title>WGS assembly of Brachypodium distachyon.</title>
        <authorList>
            <consortium name="The International Brachypodium Initiative"/>
            <person name="Lucas S."/>
            <person name="Harmon-Smith M."/>
            <person name="Lail K."/>
            <person name="Tice H."/>
            <person name="Grimwood J."/>
            <person name="Bruce D."/>
            <person name="Barry K."/>
            <person name="Shu S."/>
            <person name="Lindquist E."/>
            <person name="Wang M."/>
            <person name="Pitluck S."/>
            <person name="Vogel J.P."/>
            <person name="Garvin D.F."/>
            <person name="Mockler T.C."/>
            <person name="Schmutz J."/>
            <person name="Rokhsar D."/>
            <person name="Bevan M.W."/>
        </authorList>
    </citation>
    <scope>NUCLEOTIDE SEQUENCE</scope>
    <source>
        <strain evidence="2">Bd21</strain>
    </source>
</reference>
<reference evidence="2 3" key="1">
    <citation type="journal article" date="2010" name="Nature">
        <title>Genome sequencing and analysis of the model grass Brachypodium distachyon.</title>
        <authorList>
            <consortium name="International Brachypodium Initiative"/>
        </authorList>
    </citation>
    <scope>NUCLEOTIDE SEQUENCE [LARGE SCALE GENOMIC DNA]</scope>
    <source>
        <strain evidence="2 3">Bd21</strain>
    </source>
</reference>
<evidence type="ECO:0000313" key="4">
    <source>
        <dbReference type="Proteomes" id="UP000008810"/>
    </source>
</evidence>
<sequence>MEDLNGSRAALRLGVAAALGLEPAQSGGGVAARRTGGRRGNRGRRHEGMWRAIRPICCAACGGEDEAARRRRGWVAAPADRTTEPLDWAAAGRDVRTQPPSPLHDGWICRRPKPSSPGSARIVVARRPSGRRRRSGAHKRRFIRRTIWDCSLGTSVHEVRVKFAVYETSDRLRPVRTVKVTSHLALAS</sequence>
<protein>
    <submittedName>
        <fullName evidence="2 3">Uncharacterized protein</fullName>
    </submittedName>
</protein>
<organism evidence="2">
    <name type="scientific">Brachypodium distachyon</name>
    <name type="common">Purple false brome</name>
    <name type="synonym">Trachynia distachya</name>
    <dbReference type="NCBI Taxonomy" id="15368"/>
    <lineage>
        <taxon>Eukaryota</taxon>
        <taxon>Viridiplantae</taxon>
        <taxon>Streptophyta</taxon>
        <taxon>Embryophyta</taxon>
        <taxon>Tracheophyta</taxon>
        <taxon>Spermatophyta</taxon>
        <taxon>Magnoliopsida</taxon>
        <taxon>Liliopsida</taxon>
        <taxon>Poales</taxon>
        <taxon>Poaceae</taxon>
        <taxon>BOP clade</taxon>
        <taxon>Pooideae</taxon>
        <taxon>Stipodae</taxon>
        <taxon>Brachypodieae</taxon>
        <taxon>Brachypodium</taxon>
    </lineage>
</organism>
<feature type="compositionally biased region" description="Basic residues" evidence="1">
    <location>
        <begin position="35"/>
        <end position="45"/>
    </location>
</feature>
<dbReference type="EnsemblPlants" id="PNT67840">
    <property type="protein sequence ID" value="PNT67840"/>
    <property type="gene ID" value="BRADI_3g32745v3"/>
</dbReference>